<protein>
    <recommendedName>
        <fullName evidence="4">Integral membrane protein</fullName>
    </recommendedName>
</protein>
<reference evidence="2 3" key="1">
    <citation type="submission" date="2024-10" db="EMBL/GenBank/DDBJ databases">
        <title>The Natural Products Discovery Center: Release of the First 8490 Sequenced Strains for Exploring Actinobacteria Biosynthetic Diversity.</title>
        <authorList>
            <person name="Kalkreuter E."/>
            <person name="Kautsar S.A."/>
            <person name="Yang D."/>
            <person name="Bader C.D."/>
            <person name="Teijaro C.N."/>
            <person name="Fluegel L."/>
            <person name="Davis C.M."/>
            <person name="Simpson J.R."/>
            <person name="Lauterbach L."/>
            <person name="Steele A.D."/>
            <person name="Gui C."/>
            <person name="Meng S."/>
            <person name="Li G."/>
            <person name="Viehrig K."/>
            <person name="Ye F."/>
            <person name="Su P."/>
            <person name="Kiefer A.F."/>
            <person name="Nichols A."/>
            <person name="Cepeda A.J."/>
            <person name="Yan W."/>
            <person name="Fan B."/>
            <person name="Jiang Y."/>
            <person name="Adhikari A."/>
            <person name="Zheng C.-J."/>
            <person name="Schuster L."/>
            <person name="Cowan T.M."/>
            <person name="Smanski M.J."/>
            <person name="Chevrette M.G."/>
            <person name="De Carvalho L.P.S."/>
            <person name="Shen B."/>
        </authorList>
    </citation>
    <scope>NUCLEOTIDE SEQUENCE [LARGE SCALE GENOMIC DNA]</scope>
    <source>
        <strain evidence="2 3">NPDC001390</strain>
    </source>
</reference>
<evidence type="ECO:0000256" key="1">
    <source>
        <dbReference type="SAM" id="Phobius"/>
    </source>
</evidence>
<proteinExistence type="predicted"/>
<dbReference type="EMBL" id="JBIAWJ010000007">
    <property type="protein sequence ID" value="MFF4523070.1"/>
    <property type="molecule type" value="Genomic_DNA"/>
</dbReference>
<feature type="transmembrane region" description="Helical" evidence="1">
    <location>
        <begin position="110"/>
        <end position="131"/>
    </location>
</feature>
<feature type="transmembrane region" description="Helical" evidence="1">
    <location>
        <begin position="50"/>
        <end position="69"/>
    </location>
</feature>
<comment type="caution">
    <text evidence="2">The sequence shown here is derived from an EMBL/GenBank/DDBJ whole genome shotgun (WGS) entry which is preliminary data.</text>
</comment>
<organism evidence="2 3">
    <name type="scientific">Streptomyces bluensis</name>
    <dbReference type="NCBI Taxonomy" id="33897"/>
    <lineage>
        <taxon>Bacteria</taxon>
        <taxon>Bacillati</taxon>
        <taxon>Actinomycetota</taxon>
        <taxon>Actinomycetes</taxon>
        <taxon>Kitasatosporales</taxon>
        <taxon>Streptomycetaceae</taxon>
        <taxon>Streptomyces</taxon>
    </lineage>
</organism>
<keyword evidence="1" id="KW-0812">Transmembrane</keyword>
<dbReference type="RefSeq" id="WP_134027802.1">
    <property type="nucleotide sequence ID" value="NZ_BMVM01000007.1"/>
</dbReference>
<gene>
    <name evidence="2" type="ORF">ACFY1D_16855</name>
</gene>
<keyword evidence="1" id="KW-0472">Membrane</keyword>
<keyword evidence="3" id="KW-1185">Reference proteome</keyword>
<feature type="transmembrane region" description="Helical" evidence="1">
    <location>
        <begin position="14"/>
        <end position="38"/>
    </location>
</feature>
<accession>A0ABW6ULK8</accession>
<keyword evidence="1" id="KW-1133">Transmembrane helix</keyword>
<sequence>MAIKETTLSDLRKLPWATIIALGAFSLLRPILSIVGAYDDGPLKKPVGPLILTALIIVVWIGTAVVRRFPRPVESLAFVGVAYGVLALLLNLSLQPFLDDAEVPPVPGMIGILVFNAAQGAVCGLIALALLRWRSRSGRA</sequence>
<feature type="transmembrane region" description="Helical" evidence="1">
    <location>
        <begin position="76"/>
        <end position="98"/>
    </location>
</feature>
<evidence type="ECO:0000313" key="3">
    <source>
        <dbReference type="Proteomes" id="UP001602058"/>
    </source>
</evidence>
<evidence type="ECO:0008006" key="4">
    <source>
        <dbReference type="Google" id="ProtNLM"/>
    </source>
</evidence>
<evidence type="ECO:0000313" key="2">
    <source>
        <dbReference type="EMBL" id="MFF4523070.1"/>
    </source>
</evidence>
<dbReference type="Proteomes" id="UP001602058">
    <property type="component" value="Unassembled WGS sequence"/>
</dbReference>
<name>A0ABW6ULK8_9ACTN</name>